<dbReference type="Pfam" id="PF06985">
    <property type="entry name" value="HET"/>
    <property type="match status" value="1"/>
</dbReference>
<evidence type="ECO:0000313" key="3">
    <source>
        <dbReference type="Proteomes" id="UP000766486"/>
    </source>
</evidence>
<comment type="caution">
    <text evidence="2">The sequence shown here is derived from an EMBL/GenBank/DDBJ whole genome shotgun (WGS) entry which is preliminary data.</text>
</comment>
<organism evidence="2 3">
    <name type="scientific">Bionectria ochroleuca</name>
    <name type="common">Gliocladium roseum</name>
    <dbReference type="NCBI Taxonomy" id="29856"/>
    <lineage>
        <taxon>Eukaryota</taxon>
        <taxon>Fungi</taxon>
        <taxon>Dikarya</taxon>
        <taxon>Ascomycota</taxon>
        <taxon>Pezizomycotina</taxon>
        <taxon>Sordariomycetes</taxon>
        <taxon>Hypocreomycetidae</taxon>
        <taxon>Hypocreales</taxon>
        <taxon>Bionectriaceae</taxon>
        <taxon>Clonostachys</taxon>
    </lineage>
</organism>
<dbReference type="InterPro" id="IPR052895">
    <property type="entry name" value="HetReg/Transcr_Mod"/>
</dbReference>
<accession>A0ABY6UEZ1</accession>
<keyword evidence="3" id="KW-1185">Reference proteome</keyword>
<dbReference type="InterPro" id="IPR010730">
    <property type="entry name" value="HET"/>
</dbReference>
<protein>
    <recommendedName>
        <fullName evidence="1">Heterokaryon incompatibility domain-containing protein</fullName>
    </recommendedName>
</protein>
<evidence type="ECO:0000313" key="2">
    <source>
        <dbReference type="EMBL" id="VUC29562.1"/>
    </source>
</evidence>
<dbReference type="Proteomes" id="UP000766486">
    <property type="component" value="Unassembled WGS sequence"/>
</dbReference>
<proteinExistence type="predicted"/>
<dbReference type="EMBL" id="CABFNS010000801">
    <property type="protein sequence ID" value="VUC29562.1"/>
    <property type="molecule type" value="Genomic_DNA"/>
</dbReference>
<evidence type="ECO:0000259" key="1">
    <source>
        <dbReference type="Pfam" id="PF06985"/>
    </source>
</evidence>
<gene>
    <name evidence="2" type="ORF">CLO192961_LOCUS261193</name>
</gene>
<dbReference type="PANTHER" id="PTHR24148:SF64">
    <property type="entry name" value="HETEROKARYON INCOMPATIBILITY DOMAIN-CONTAINING PROTEIN"/>
    <property type="match status" value="1"/>
</dbReference>
<dbReference type="PANTHER" id="PTHR24148">
    <property type="entry name" value="ANKYRIN REPEAT DOMAIN-CONTAINING PROTEIN 39 HOMOLOG-RELATED"/>
    <property type="match status" value="1"/>
</dbReference>
<reference evidence="2 3" key="1">
    <citation type="submission" date="2019-06" db="EMBL/GenBank/DDBJ databases">
        <authorList>
            <person name="Broberg M."/>
        </authorList>
    </citation>
    <scope>NUCLEOTIDE SEQUENCE [LARGE SCALE GENOMIC DNA]</scope>
</reference>
<feature type="domain" description="Heterokaryon incompatibility" evidence="1">
    <location>
        <begin position="53"/>
        <end position="210"/>
    </location>
</feature>
<name>A0ABY6UEZ1_BIOOC</name>
<sequence length="644" mass="73150">MISNSPLYIYQPIAADTNSRETRLVTVQPGAWAKPIVISFEHVSLLRKGFPSFEALSYCWGDPEKIEEVRVEQGGVLHVTKNLSLALRHLRHEKSKTRTLWIDDLCINQADQNEKSMHVQWMGYVYQTAPRVVVFLGELGGRNAQAMDLLVEYGNSYTVNQKTSKINIKRGYEGSFIRGTETPDLNQVQTNDINDLMSRPWFSRLWVIQEVALMTDPKNSTVQCGNKSVSWEEFRRGYWLMSVHPPENMLRPGSKLAALKAIPEASYALCDPSWGMNIVDVFWGVQEFGCSEFLDRFYGVLSLLKREDLKYDIKVDYKISPGNLFEKVQRIEIKTVGVHLLRFCELERQKPGNEQLAGQRQGRSWVPMPANMPSFLSVMPPNPMVRFKSKYRFHNDGCLEVYGESIGSIVSVFNCEGLANDWKNGADFAFILNELHYLYTIGLLRVQNKDVENVEATLMAAVEVLSRHLCDESSPGHKNPSHSGLRSFVSEFCNKKRLDPMVIPEIEDETLRDVAVLVRENLDEIFRKPPVLYLTDKGDIGLGTSATARGDRVCAIYGVHNFMILRPDGAFRYRVVGPTCVSGQELAEAILGRFVGGHDNIWMAYDYEAKIDDPYFEVGEFDIDTNQSPLAEKLRRGRQSFVLA</sequence>